<sequence>MKAIGKFDRVYQNQGVSWDGYVIRVSLSEEDAMNFAYHSSSIMIKMDPEDQTNGHGADLGLSLSERVLTQYKGVIDNLHRGDHIRFNATILSMGDTAHLHHLHAFAFEKLPGHKDVEAHIHSSGRYKFRSVSHSEEETSQYKQNDDDQNGNNQD</sequence>
<protein>
    <submittedName>
        <fullName evidence="2">Uncharacterized protein</fullName>
    </submittedName>
</protein>
<organism evidence="2 3">
    <name type="scientific">Halteria grandinella</name>
    <dbReference type="NCBI Taxonomy" id="5974"/>
    <lineage>
        <taxon>Eukaryota</taxon>
        <taxon>Sar</taxon>
        <taxon>Alveolata</taxon>
        <taxon>Ciliophora</taxon>
        <taxon>Intramacronucleata</taxon>
        <taxon>Spirotrichea</taxon>
        <taxon>Stichotrichia</taxon>
        <taxon>Sporadotrichida</taxon>
        <taxon>Halteriidae</taxon>
        <taxon>Halteria</taxon>
    </lineage>
</organism>
<keyword evidence="3" id="KW-1185">Reference proteome</keyword>
<evidence type="ECO:0000313" key="2">
    <source>
        <dbReference type="EMBL" id="TNV84060.1"/>
    </source>
</evidence>
<dbReference type="Proteomes" id="UP000785679">
    <property type="component" value="Unassembled WGS sequence"/>
</dbReference>
<evidence type="ECO:0000313" key="3">
    <source>
        <dbReference type="Proteomes" id="UP000785679"/>
    </source>
</evidence>
<dbReference type="AlphaFoldDB" id="A0A8J8P121"/>
<evidence type="ECO:0000256" key="1">
    <source>
        <dbReference type="SAM" id="MobiDB-lite"/>
    </source>
</evidence>
<reference evidence="2" key="1">
    <citation type="submission" date="2019-06" db="EMBL/GenBank/DDBJ databases">
        <authorList>
            <person name="Zheng W."/>
        </authorList>
    </citation>
    <scope>NUCLEOTIDE SEQUENCE</scope>
    <source>
        <strain evidence="2">QDHG01</strain>
    </source>
</reference>
<accession>A0A8J8P121</accession>
<proteinExistence type="predicted"/>
<dbReference type="OrthoDB" id="293872at2759"/>
<gene>
    <name evidence="2" type="ORF">FGO68_gene6772</name>
</gene>
<feature type="region of interest" description="Disordered" evidence="1">
    <location>
        <begin position="127"/>
        <end position="154"/>
    </location>
</feature>
<dbReference type="EMBL" id="RRYP01003182">
    <property type="protein sequence ID" value="TNV84060.1"/>
    <property type="molecule type" value="Genomic_DNA"/>
</dbReference>
<comment type="caution">
    <text evidence="2">The sequence shown here is derived from an EMBL/GenBank/DDBJ whole genome shotgun (WGS) entry which is preliminary data.</text>
</comment>
<name>A0A8J8P121_HALGN</name>